<name>T1BJH1_9ZZZZ</name>
<reference evidence="2" key="1">
    <citation type="submission" date="2013-08" db="EMBL/GenBank/DDBJ databases">
        <authorList>
            <person name="Mendez C."/>
            <person name="Richter M."/>
            <person name="Ferrer M."/>
            <person name="Sanchez J."/>
        </authorList>
    </citation>
    <scope>NUCLEOTIDE SEQUENCE</scope>
</reference>
<evidence type="ECO:0008006" key="3">
    <source>
        <dbReference type="Google" id="ProtNLM"/>
    </source>
</evidence>
<accession>T1BJH1</accession>
<protein>
    <recommendedName>
        <fullName evidence="3">MBL fold metallo-hydrolase</fullName>
    </recommendedName>
</protein>
<sequence>MAASRLTVLDGDRSIGGTKILFEQGSTGLLLDFGTNYQKMSRFFEEYLQPRPARGLVDTIELGLLPRGPDSTDGTSCRRRTTREGDTGWARRPD</sequence>
<feature type="non-terminal residue" evidence="2">
    <location>
        <position position="94"/>
    </location>
</feature>
<dbReference type="EMBL" id="AUZY01006504">
    <property type="protein sequence ID" value="EQD54130.1"/>
    <property type="molecule type" value="Genomic_DNA"/>
</dbReference>
<proteinExistence type="predicted"/>
<dbReference type="AlphaFoldDB" id="T1BJH1"/>
<gene>
    <name evidence="2" type="ORF">B1B_09826</name>
</gene>
<evidence type="ECO:0000256" key="1">
    <source>
        <dbReference type="SAM" id="MobiDB-lite"/>
    </source>
</evidence>
<organism evidence="2">
    <name type="scientific">mine drainage metagenome</name>
    <dbReference type="NCBI Taxonomy" id="410659"/>
    <lineage>
        <taxon>unclassified sequences</taxon>
        <taxon>metagenomes</taxon>
        <taxon>ecological metagenomes</taxon>
    </lineage>
</organism>
<reference evidence="2" key="2">
    <citation type="journal article" date="2014" name="ISME J.">
        <title>Microbial stratification in low pH oxic and suboxic macroscopic growths along an acid mine drainage.</title>
        <authorList>
            <person name="Mendez-Garcia C."/>
            <person name="Mesa V."/>
            <person name="Sprenger R.R."/>
            <person name="Richter M."/>
            <person name="Diez M.S."/>
            <person name="Solano J."/>
            <person name="Bargiela R."/>
            <person name="Golyshina O.V."/>
            <person name="Manteca A."/>
            <person name="Ramos J.L."/>
            <person name="Gallego J.R."/>
            <person name="Llorente I."/>
            <person name="Martins Dos Santos V.A."/>
            <person name="Jensen O.N."/>
            <person name="Pelaez A.I."/>
            <person name="Sanchez J."/>
            <person name="Ferrer M."/>
        </authorList>
    </citation>
    <scope>NUCLEOTIDE SEQUENCE</scope>
</reference>
<feature type="compositionally biased region" description="Basic and acidic residues" evidence="1">
    <location>
        <begin position="82"/>
        <end position="94"/>
    </location>
</feature>
<dbReference type="InterPro" id="IPR036866">
    <property type="entry name" value="RibonucZ/Hydroxyglut_hydro"/>
</dbReference>
<feature type="region of interest" description="Disordered" evidence="1">
    <location>
        <begin position="66"/>
        <end position="94"/>
    </location>
</feature>
<dbReference type="Gene3D" id="3.60.15.10">
    <property type="entry name" value="Ribonuclease Z/Hydroxyacylglutathione hydrolase-like"/>
    <property type="match status" value="1"/>
</dbReference>
<evidence type="ECO:0000313" key="2">
    <source>
        <dbReference type="EMBL" id="EQD54130.1"/>
    </source>
</evidence>
<comment type="caution">
    <text evidence="2">The sequence shown here is derived from an EMBL/GenBank/DDBJ whole genome shotgun (WGS) entry which is preliminary data.</text>
</comment>